<sequence length="175" mass="18885">MLIRLETARDVAAVADVHRQAFGGDAPVEVDLDAPVEVDLVEKLRASDAWIAPLTFVAEWHESVVGHVCLTRATVTSTPVLALGPLGVLPGHQRRGVGSALMHAALGAADSRDEPLVALLGHLEYYPRFGFVSGTSVGIEPDEPSWSSHFQVRRLTAWDAAVSGMFRYAAPFYQL</sequence>
<dbReference type="Gene3D" id="3.40.630.30">
    <property type="match status" value="1"/>
</dbReference>
<dbReference type="RefSeq" id="WP_255971783.1">
    <property type="nucleotide sequence ID" value="NZ_JANFQF010000017.1"/>
</dbReference>
<organism evidence="2 3">
    <name type="scientific">Rhodococcus tibetensis</name>
    <dbReference type="NCBI Taxonomy" id="2965064"/>
    <lineage>
        <taxon>Bacteria</taxon>
        <taxon>Bacillati</taxon>
        <taxon>Actinomycetota</taxon>
        <taxon>Actinomycetes</taxon>
        <taxon>Mycobacteriales</taxon>
        <taxon>Nocardiaceae</taxon>
        <taxon>Rhodococcus</taxon>
    </lineage>
</organism>
<protein>
    <submittedName>
        <fullName evidence="2">N-acetyltransferase</fullName>
    </submittedName>
</protein>
<dbReference type="EMBL" id="JANFQF010000017">
    <property type="protein sequence ID" value="MCQ4121340.1"/>
    <property type="molecule type" value="Genomic_DNA"/>
</dbReference>
<dbReference type="SUPFAM" id="SSF55729">
    <property type="entry name" value="Acyl-CoA N-acyltransferases (Nat)"/>
    <property type="match status" value="1"/>
</dbReference>
<evidence type="ECO:0000259" key="1">
    <source>
        <dbReference type="PROSITE" id="PS51186"/>
    </source>
</evidence>
<proteinExistence type="predicted"/>
<dbReference type="Pfam" id="PF00583">
    <property type="entry name" value="Acetyltransf_1"/>
    <property type="match status" value="1"/>
</dbReference>
<dbReference type="CDD" id="cd04301">
    <property type="entry name" value="NAT_SF"/>
    <property type="match status" value="1"/>
</dbReference>
<reference evidence="2 3" key="1">
    <citation type="submission" date="2022-07" db="EMBL/GenBank/DDBJ databases">
        <title>Degradation activity of malathion, p-nitrophenol and potential low-temperature adaptation strategy of Rhodococcus sp. FXJ9.536.</title>
        <authorList>
            <person name="Huang J."/>
            <person name="Huang Y."/>
        </authorList>
    </citation>
    <scope>NUCLEOTIDE SEQUENCE [LARGE SCALE GENOMIC DNA]</scope>
    <source>
        <strain evidence="2 3">FXJ9.536</strain>
    </source>
</reference>
<evidence type="ECO:0000313" key="3">
    <source>
        <dbReference type="Proteomes" id="UP001524501"/>
    </source>
</evidence>
<comment type="caution">
    <text evidence="2">The sequence shown here is derived from an EMBL/GenBank/DDBJ whole genome shotgun (WGS) entry which is preliminary data.</text>
</comment>
<feature type="domain" description="N-acetyltransferase" evidence="1">
    <location>
        <begin position="1"/>
        <end position="157"/>
    </location>
</feature>
<gene>
    <name evidence="2" type="ORF">NOF53_19580</name>
</gene>
<keyword evidence="3" id="KW-1185">Reference proteome</keyword>
<dbReference type="Proteomes" id="UP001524501">
    <property type="component" value="Unassembled WGS sequence"/>
</dbReference>
<name>A0ABT1QGG4_9NOCA</name>
<accession>A0ABT1QGG4</accession>
<evidence type="ECO:0000313" key="2">
    <source>
        <dbReference type="EMBL" id="MCQ4121340.1"/>
    </source>
</evidence>
<dbReference type="PROSITE" id="PS51186">
    <property type="entry name" value="GNAT"/>
    <property type="match status" value="1"/>
</dbReference>
<dbReference type="InterPro" id="IPR000182">
    <property type="entry name" value="GNAT_dom"/>
</dbReference>
<dbReference type="InterPro" id="IPR016181">
    <property type="entry name" value="Acyl_CoA_acyltransferase"/>
</dbReference>